<sequence>MVNQVSDKSWLRWLTLLATSSTLLCCALPVLMVSLGFGAALASLNYNIPGLVFLAEHKLWTLSLSALLLLFLAWLIWRPDQTCPSDPEMAALCQKAKRWNRRIFWLSVGIWFTGVFFSYGLLPLRQAFG</sequence>
<keyword evidence="1" id="KW-1133">Transmembrane helix</keyword>
<organism evidence="2 3">
    <name type="scientific">Photobacterium arenosum</name>
    <dbReference type="NCBI Taxonomy" id="2774143"/>
    <lineage>
        <taxon>Bacteria</taxon>
        <taxon>Pseudomonadati</taxon>
        <taxon>Pseudomonadota</taxon>
        <taxon>Gammaproteobacteria</taxon>
        <taxon>Vibrionales</taxon>
        <taxon>Vibrionaceae</taxon>
        <taxon>Photobacterium</taxon>
    </lineage>
</organism>
<name>A0ABR9BN01_9GAMM</name>
<protein>
    <recommendedName>
        <fullName evidence="4">Mercuric transport protein MerT</fullName>
    </recommendedName>
</protein>
<feature type="transmembrane region" description="Helical" evidence="1">
    <location>
        <begin position="12"/>
        <end position="39"/>
    </location>
</feature>
<evidence type="ECO:0000256" key="1">
    <source>
        <dbReference type="SAM" id="Phobius"/>
    </source>
</evidence>
<keyword evidence="1" id="KW-0812">Transmembrane</keyword>
<dbReference type="RefSeq" id="WP_192016650.1">
    <property type="nucleotide sequence ID" value="NZ_JACYTP010000009.1"/>
</dbReference>
<keyword evidence="3" id="KW-1185">Reference proteome</keyword>
<evidence type="ECO:0008006" key="4">
    <source>
        <dbReference type="Google" id="ProtNLM"/>
    </source>
</evidence>
<gene>
    <name evidence="2" type="ORF">IFO68_14780</name>
</gene>
<accession>A0ABR9BN01</accession>
<dbReference type="EMBL" id="JACYTP010000009">
    <property type="protein sequence ID" value="MBD8513946.1"/>
    <property type="molecule type" value="Genomic_DNA"/>
</dbReference>
<feature type="transmembrane region" description="Helical" evidence="1">
    <location>
        <begin position="59"/>
        <end position="77"/>
    </location>
</feature>
<dbReference type="Proteomes" id="UP000649768">
    <property type="component" value="Unassembled WGS sequence"/>
</dbReference>
<evidence type="ECO:0000313" key="3">
    <source>
        <dbReference type="Proteomes" id="UP000649768"/>
    </source>
</evidence>
<comment type="caution">
    <text evidence="2">The sequence shown here is derived from an EMBL/GenBank/DDBJ whole genome shotgun (WGS) entry which is preliminary data.</text>
</comment>
<feature type="transmembrane region" description="Helical" evidence="1">
    <location>
        <begin position="103"/>
        <end position="122"/>
    </location>
</feature>
<reference evidence="2 3" key="1">
    <citation type="submission" date="2020-09" db="EMBL/GenBank/DDBJ databases">
        <title>Photobacterium sp. CAU 1568 isolated from sand of Sido Beach.</title>
        <authorList>
            <person name="Kim W."/>
        </authorList>
    </citation>
    <scope>NUCLEOTIDE SEQUENCE [LARGE SCALE GENOMIC DNA]</scope>
    <source>
        <strain evidence="2 3">CAU 1568</strain>
    </source>
</reference>
<keyword evidence="1" id="KW-0472">Membrane</keyword>
<evidence type="ECO:0000313" key="2">
    <source>
        <dbReference type="EMBL" id="MBD8513946.1"/>
    </source>
</evidence>
<proteinExistence type="predicted"/>